<dbReference type="Gene3D" id="2.150.10.10">
    <property type="entry name" value="Serralysin-like metalloprotease, C-terminal"/>
    <property type="match status" value="2"/>
</dbReference>
<evidence type="ECO:0008006" key="4">
    <source>
        <dbReference type="Google" id="ProtNLM"/>
    </source>
</evidence>
<feature type="compositionally biased region" description="Polar residues" evidence="1">
    <location>
        <begin position="1"/>
        <end position="15"/>
    </location>
</feature>
<dbReference type="RefSeq" id="WP_132244178.1">
    <property type="nucleotide sequence ID" value="NZ_SLZU01000005.1"/>
</dbReference>
<dbReference type="Pfam" id="PF00353">
    <property type="entry name" value="HemolysinCabind"/>
    <property type="match status" value="4"/>
</dbReference>
<comment type="caution">
    <text evidence="2">The sequence shown here is derived from an EMBL/GenBank/DDBJ whole genome shotgun (WGS) entry which is preliminary data.</text>
</comment>
<evidence type="ECO:0000313" key="3">
    <source>
        <dbReference type="Proteomes" id="UP000295696"/>
    </source>
</evidence>
<dbReference type="AlphaFoldDB" id="A0A4R3JG35"/>
<dbReference type="SUPFAM" id="SSF51120">
    <property type="entry name" value="beta-Roll"/>
    <property type="match status" value="2"/>
</dbReference>
<name>A0A4R3JG35_9RHOB</name>
<keyword evidence="3" id="KW-1185">Reference proteome</keyword>
<dbReference type="PRINTS" id="PR00313">
    <property type="entry name" value="CABNDNGRPT"/>
</dbReference>
<sequence>MLSSEAGDNTLVSGRNNDRLLGEEDDDRFVMASDGSNDIVDGNAGSDTLDLSHSTAGWRSENAGSQKLVAGTSSRLEYANIEHFIGSGQNDEFRFYSLPFLSLDGGGGDDFVIVSVLVDQTTIDGGAGSDRLLVLSGLDLDIDFSAETLPSVNGAEAAFWRFESLFISRANATVQGSNANEEIETGLGDDLVNGLGGADTMAGGRARA</sequence>
<evidence type="ECO:0000256" key="1">
    <source>
        <dbReference type="SAM" id="MobiDB-lite"/>
    </source>
</evidence>
<accession>A0A4R3JG35</accession>
<organism evidence="2 3">
    <name type="scientific">Primorskyibacter sedentarius</name>
    <dbReference type="NCBI Taxonomy" id="745311"/>
    <lineage>
        <taxon>Bacteria</taxon>
        <taxon>Pseudomonadati</taxon>
        <taxon>Pseudomonadota</taxon>
        <taxon>Alphaproteobacteria</taxon>
        <taxon>Rhodobacterales</taxon>
        <taxon>Roseobacteraceae</taxon>
        <taxon>Primorskyibacter</taxon>
    </lineage>
</organism>
<dbReference type="Proteomes" id="UP000295696">
    <property type="component" value="Unassembled WGS sequence"/>
</dbReference>
<dbReference type="GO" id="GO:0005509">
    <property type="term" value="F:calcium ion binding"/>
    <property type="evidence" value="ECO:0007669"/>
    <property type="project" value="InterPro"/>
</dbReference>
<reference evidence="2 3" key="1">
    <citation type="submission" date="2019-03" db="EMBL/GenBank/DDBJ databases">
        <title>Genomic Encyclopedia of Type Strains, Phase IV (KMG-IV): sequencing the most valuable type-strain genomes for metagenomic binning, comparative biology and taxonomic classification.</title>
        <authorList>
            <person name="Goeker M."/>
        </authorList>
    </citation>
    <scope>NUCLEOTIDE SEQUENCE [LARGE SCALE GENOMIC DNA]</scope>
    <source>
        <strain evidence="2 3">DSM 104836</strain>
    </source>
</reference>
<protein>
    <recommendedName>
        <fullName evidence="4">Hemolysin type calcium-binding protein</fullName>
    </recommendedName>
</protein>
<proteinExistence type="predicted"/>
<dbReference type="EMBL" id="SLZU01000005">
    <property type="protein sequence ID" value="TCS64455.1"/>
    <property type="molecule type" value="Genomic_DNA"/>
</dbReference>
<feature type="region of interest" description="Disordered" evidence="1">
    <location>
        <begin position="1"/>
        <end position="26"/>
    </location>
</feature>
<dbReference type="InterPro" id="IPR001343">
    <property type="entry name" value="Hemolysn_Ca-bd"/>
</dbReference>
<gene>
    <name evidence="2" type="ORF">EDD52_10515</name>
</gene>
<dbReference type="InterPro" id="IPR011049">
    <property type="entry name" value="Serralysin-like_metalloprot_C"/>
</dbReference>
<evidence type="ECO:0000313" key="2">
    <source>
        <dbReference type="EMBL" id="TCS64455.1"/>
    </source>
</evidence>